<evidence type="ECO:0000256" key="6">
    <source>
        <dbReference type="PIRSR" id="PIRSR630564-2"/>
    </source>
</evidence>
<comment type="similarity">
    <text evidence="3">Belongs to the protein-tyrosine phosphatase family. Non-receptor class myotubularin subfamily.</text>
</comment>
<feature type="active site" description="Phosphocysteine intermediate" evidence="5">
    <location>
        <position position="790"/>
    </location>
</feature>
<dbReference type="AlphaFoldDB" id="A0A024GBB9"/>
<dbReference type="GO" id="GO:0012505">
    <property type="term" value="C:endomembrane system"/>
    <property type="evidence" value="ECO:0007669"/>
    <property type="project" value="UniProtKB-SubCell"/>
</dbReference>
<dbReference type="InterPro" id="IPR011993">
    <property type="entry name" value="PH-like_dom_sf"/>
</dbReference>
<comment type="subcellular location">
    <subcellularLocation>
        <location evidence="2">Cytoplasm</location>
    </subcellularLocation>
    <subcellularLocation>
        <location evidence="1">Endomembrane system</location>
        <topology evidence="1">Peripheral membrane protein</topology>
    </subcellularLocation>
</comment>
<feature type="region of interest" description="Disordered" evidence="7">
    <location>
        <begin position="1"/>
        <end position="23"/>
    </location>
</feature>
<feature type="region of interest" description="Disordered" evidence="7">
    <location>
        <begin position="1048"/>
        <end position="1067"/>
    </location>
</feature>
<dbReference type="Proteomes" id="UP000053237">
    <property type="component" value="Unassembled WGS sequence"/>
</dbReference>
<dbReference type="SUPFAM" id="SSF52799">
    <property type="entry name" value="(Phosphotyrosine protein) phosphatases II"/>
    <property type="match status" value="1"/>
</dbReference>
<accession>A0A024GBB9</accession>
<evidence type="ECO:0000256" key="3">
    <source>
        <dbReference type="ARBA" id="ARBA00007471"/>
    </source>
</evidence>
<keyword evidence="11" id="KW-1185">Reference proteome</keyword>
<dbReference type="InterPro" id="IPR029021">
    <property type="entry name" value="Prot-tyrosine_phosphatase-like"/>
</dbReference>
<feature type="binding site" evidence="6">
    <location>
        <begin position="700"/>
        <end position="703"/>
    </location>
    <ligand>
        <name>substrate</name>
    </ligand>
</feature>
<dbReference type="Gene3D" id="2.30.29.30">
    <property type="entry name" value="Pleckstrin-homology domain (PH domain)/Phosphotyrosine-binding domain (PTB)"/>
    <property type="match status" value="1"/>
</dbReference>
<dbReference type="PANTHER" id="PTHR10807">
    <property type="entry name" value="MYOTUBULARIN-RELATED"/>
    <property type="match status" value="1"/>
</dbReference>
<dbReference type="InterPro" id="IPR016130">
    <property type="entry name" value="Tyr_Pase_AS"/>
</dbReference>
<dbReference type="CDD" id="cd14507">
    <property type="entry name" value="PTP-MTM-like"/>
    <property type="match status" value="1"/>
</dbReference>
<dbReference type="SMART" id="SM00404">
    <property type="entry name" value="PTPc_motif"/>
    <property type="match status" value="1"/>
</dbReference>
<dbReference type="Pfam" id="PF06602">
    <property type="entry name" value="Myotub-related"/>
    <property type="match status" value="1"/>
</dbReference>
<organism evidence="10 11">
    <name type="scientific">Albugo candida</name>
    <dbReference type="NCBI Taxonomy" id="65357"/>
    <lineage>
        <taxon>Eukaryota</taxon>
        <taxon>Sar</taxon>
        <taxon>Stramenopiles</taxon>
        <taxon>Oomycota</taxon>
        <taxon>Peronosporomycetes</taxon>
        <taxon>Albuginales</taxon>
        <taxon>Albuginaceae</taxon>
        <taxon>Albugo</taxon>
    </lineage>
</organism>
<evidence type="ECO:0000259" key="9">
    <source>
        <dbReference type="PROSITE" id="PS51339"/>
    </source>
</evidence>
<dbReference type="PANTHER" id="PTHR10807:SF128">
    <property type="entry name" value="PHOSPHATIDYLINOSITOL-3,5-BISPHOSPHATE 3-PHOSPHATASE"/>
    <property type="match status" value="1"/>
</dbReference>
<evidence type="ECO:0000256" key="1">
    <source>
        <dbReference type="ARBA" id="ARBA00004184"/>
    </source>
</evidence>
<feature type="domain" description="Myotubularin phosphatase" evidence="9">
    <location>
        <begin position="551"/>
        <end position="953"/>
    </location>
</feature>
<evidence type="ECO:0000256" key="4">
    <source>
        <dbReference type="ARBA" id="ARBA00022490"/>
    </source>
</evidence>
<dbReference type="EMBL" id="CAIX01000052">
    <property type="protein sequence ID" value="CCI43632.1"/>
    <property type="molecule type" value="Genomic_DNA"/>
</dbReference>
<evidence type="ECO:0000313" key="11">
    <source>
        <dbReference type="Proteomes" id="UP000053237"/>
    </source>
</evidence>
<comment type="caution">
    <text evidence="10">The sequence shown here is derived from an EMBL/GenBank/DDBJ whole genome shotgun (WGS) entry which is preliminary data.</text>
</comment>
<evidence type="ECO:0000259" key="8">
    <source>
        <dbReference type="PROSITE" id="PS50056"/>
    </source>
</evidence>
<evidence type="ECO:0000313" key="10">
    <source>
        <dbReference type="EMBL" id="CCI43632.1"/>
    </source>
</evidence>
<evidence type="ECO:0000256" key="7">
    <source>
        <dbReference type="SAM" id="MobiDB-lite"/>
    </source>
</evidence>
<dbReference type="PROSITE" id="PS50056">
    <property type="entry name" value="TYR_PHOSPHATASE_2"/>
    <property type="match status" value="1"/>
</dbReference>
<gene>
    <name evidence="10" type="ORF">BN9_044160</name>
</gene>
<name>A0A024GBB9_9STRA</name>
<dbReference type="PROSITE" id="PS00383">
    <property type="entry name" value="TYR_PHOSPHATASE_1"/>
    <property type="match status" value="1"/>
</dbReference>
<dbReference type="PROSITE" id="PS51339">
    <property type="entry name" value="PPASE_MYOTUBULARIN"/>
    <property type="match status" value="1"/>
</dbReference>
<dbReference type="STRING" id="65357.A0A024GBB9"/>
<proteinExistence type="inferred from homology"/>
<feature type="compositionally biased region" description="Acidic residues" evidence="7">
    <location>
        <begin position="84"/>
        <end position="93"/>
    </location>
</feature>
<feature type="binding site" evidence="6">
    <location>
        <begin position="725"/>
        <end position="726"/>
    </location>
    <ligand>
        <name>substrate</name>
    </ligand>
</feature>
<evidence type="ECO:0000256" key="5">
    <source>
        <dbReference type="PIRSR" id="PIRSR630564-1"/>
    </source>
</evidence>
<dbReference type="InterPro" id="IPR030564">
    <property type="entry name" value="Myotubularin"/>
</dbReference>
<protein>
    <submittedName>
        <fullName evidence="10">Uncharacterized protein</fullName>
    </submittedName>
</protein>
<sequence length="1183" mass="133932">MPSSSTSPSPIGKEESQSAKDTPFIQQQMSMDSATLDKLLMAEQNLLQAGEATLQAWRLIGRDPSEEEKRAEVSKGFMSSSSVNEDDDRDEDEDFEVEIDADIITRKERTEDSMNDENEYEFESSNKSDGFLTRYMNDGQGSMSSSFLFPSHVQSSKTNYEGNTSAGGNFSMEIPRTETRASNSALGDNGKHSVNGIDSHSTDRVANYRNDSGSFTGNRGPCQTMQHSNSGSLLENRGGLTTGNSNLFGFNTRDVASFGTLRTEMMSPFTFTVRKADSVFEKLGSKKASMQIQIDVEARILSFMIPQESRETYSCAAITAKPYSKFGLHLKIQTGNASVNRKVNFYSVDDRKLFQEVLEQGKVMLKRNTCGVTESPASVTSVSATYGVSDGVIRSRLQETLIKDPITLFEGETVLEHVQRVTNLVVMSQNDRAVQGVLKITTYRVTFSPYDSAWKFGSFELPLAAIDLITRDGLMLLIACKDLRTIRLAMHDAYSRKKGYDQPPSNPDIRWLNLLTLRMKPPTQINSLFAFDYHAEKSKHRKSGISRREDGWLVYSPVTEYQRLGFLRHQGSSSLRQQNSVSSDSREIITWRLLKNSKFRFSPTYPQLMVVPSKMSEDELVQSARFRSRARLPVVVWRHPVNKSVLARSSQPNYGMAGNRSESDRILLKAYRDSANANSAGISPPLHILDARKPIATKGNRLKGKGVENSQHYDNATVEFLGIANIHKMRDSLDALKLLVSPSSIEDGDKHYHNRLENTRWLKHVMRVLSGARRVAEVLHEVGASVLVHCSDGWDRTPQLVALAQLILDPYYRTIRGFSILIEKEWCSFGHKFADRIGVGKDITDQPNERSPVMLQFLDCVWQMARQFPTCFEFNEKFLLHIADALISGLYGTFLYNSERERIFEKIWERTESVWTPVLECSMPFLNPMYKHTNRVLYPRANLKRVVLWDAMYFRWDPESHPDYVEFMEMVVPGEDALNSECGADQVSNVSEGGNPYNEDLDTEESAMRLEVEGIHDYDEYRAKSVFSDCSDMSDDDASASVDNRAESINVDQPSDAPDSPEEAPSASIIMDLPDFDNTMVERYRRGAEERTRQRSQGRNIREALQMAPDQSRIKYLEQLLSESVARELQLEAELDSLHTKILDRRSIMGAKCHSDKEWRIDSTKSIKNEIEFVTRQNTLLDN</sequence>
<dbReference type="InParanoid" id="A0A024GBB9"/>
<dbReference type="InterPro" id="IPR000387">
    <property type="entry name" value="Tyr_Pase_dom"/>
</dbReference>
<feature type="domain" description="Tyrosine specific protein phosphatases" evidence="8">
    <location>
        <begin position="766"/>
        <end position="803"/>
    </location>
</feature>
<feature type="region of interest" description="Disordered" evidence="7">
    <location>
        <begin position="182"/>
        <end position="204"/>
    </location>
</feature>
<evidence type="ECO:0000256" key="2">
    <source>
        <dbReference type="ARBA" id="ARBA00004496"/>
    </source>
</evidence>
<reference evidence="10 11" key="1">
    <citation type="submission" date="2012-05" db="EMBL/GenBank/DDBJ databases">
        <title>Recombination and specialization in a pathogen metapopulation.</title>
        <authorList>
            <person name="Gardiner A."/>
            <person name="Kemen E."/>
            <person name="Schultz-Larsen T."/>
            <person name="MacLean D."/>
            <person name="Van Oosterhout C."/>
            <person name="Jones J.D.G."/>
        </authorList>
    </citation>
    <scope>NUCLEOTIDE SEQUENCE [LARGE SCALE GENOMIC DNA]</scope>
    <source>
        <strain evidence="10 11">Ac Nc2</strain>
    </source>
</reference>
<dbReference type="InterPro" id="IPR003595">
    <property type="entry name" value="Tyr_Pase_cat"/>
</dbReference>
<feature type="region of interest" description="Disordered" evidence="7">
    <location>
        <begin position="65"/>
        <end position="93"/>
    </location>
</feature>
<dbReference type="SUPFAM" id="SSF50729">
    <property type="entry name" value="PH domain-like"/>
    <property type="match status" value="1"/>
</dbReference>
<feature type="binding site" evidence="6">
    <location>
        <begin position="790"/>
        <end position="796"/>
    </location>
    <ligand>
        <name>substrate</name>
    </ligand>
</feature>
<dbReference type="GO" id="GO:0005737">
    <property type="term" value="C:cytoplasm"/>
    <property type="evidence" value="ECO:0007669"/>
    <property type="project" value="UniProtKB-SubCell"/>
</dbReference>
<dbReference type="InterPro" id="IPR010569">
    <property type="entry name" value="Myotubularin-like_Pase_dom"/>
</dbReference>
<keyword evidence="4" id="KW-0963">Cytoplasm</keyword>
<dbReference type="OrthoDB" id="271628at2759"/>